<proteinExistence type="predicted"/>
<accession>A0ABQ9XKE7</accession>
<protein>
    <submittedName>
        <fullName evidence="1">Uncharacterized protein</fullName>
    </submittedName>
</protein>
<evidence type="ECO:0000313" key="2">
    <source>
        <dbReference type="Proteomes" id="UP001281761"/>
    </source>
</evidence>
<comment type="caution">
    <text evidence="1">The sequence shown here is derived from an EMBL/GenBank/DDBJ whole genome shotgun (WGS) entry which is preliminary data.</text>
</comment>
<evidence type="ECO:0000313" key="1">
    <source>
        <dbReference type="EMBL" id="KAK2952903.1"/>
    </source>
</evidence>
<name>A0ABQ9XKE7_9EUKA</name>
<reference evidence="1 2" key="1">
    <citation type="journal article" date="2022" name="bioRxiv">
        <title>Genomics of Preaxostyla Flagellates Illuminates Evolutionary Transitions and the Path Towards Mitochondrial Loss.</title>
        <authorList>
            <person name="Novak L.V.F."/>
            <person name="Treitli S.C."/>
            <person name="Pyrih J."/>
            <person name="Halakuc P."/>
            <person name="Pipaliya S.V."/>
            <person name="Vacek V."/>
            <person name="Brzon O."/>
            <person name="Soukal P."/>
            <person name="Eme L."/>
            <person name="Dacks J.B."/>
            <person name="Karnkowska A."/>
            <person name="Elias M."/>
            <person name="Hampl V."/>
        </authorList>
    </citation>
    <scope>NUCLEOTIDE SEQUENCE [LARGE SCALE GENOMIC DNA]</scope>
    <source>
        <strain evidence="1">NAU3</strain>
        <tissue evidence="1">Gut</tissue>
    </source>
</reference>
<keyword evidence="2" id="KW-1185">Reference proteome</keyword>
<organism evidence="1 2">
    <name type="scientific">Blattamonas nauphoetae</name>
    <dbReference type="NCBI Taxonomy" id="2049346"/>
    <lineage>
        <taxon>Eukaryota</taxon>
        <taxon>Metamonada</taxon>
        <taxon>Preaxostyla</taxon>
        <taxon>Oxymonadida</taxon>
        <taxon>Blattamonas</taxon>
    </lineage>
</organism>
<sequence length="325" mass="38460">MDQHSHINFIAALLLFWSPKRMREHGFSFPDNELRQPLRIRRDRSYRTKSELRISNPYSIPPQNREIIFDCVYAHTSECSAAQLLSPTPPYRESHPFACEETGQMIDFSVEGVATPFNSQVLVWERRTHIDTKRSLFRSFAIDHPEIHISRSFFYKMVAPIRRAKRRTDQCGKCERLQDLEKIVDQYLKGQKIIPDELQKELDLLVIHRQQADVQRTLFKRLTSTLGEGEVWIRADFKENWKLARRQTQVNREFYSFQEITHLCLIVYYVDEGQIKSDRTHHLSVNLNHDSFFRTSRHSINLSTSPIPKCHKVPLILRHRVAFSE</sequence>
<gene>
    <name evidence="1" type="ORF">BLNAU_12079</name>
</gene>
<dbReference type="Proteomes" id="UP001281761">
    <property type="component" value="Unassembled WGS sequence"/>
</dbReference>
<dbReference type="EMBL" id="JARBJD010000097">
    <property type="protein sequence ID" value="KAK2952903.1"/>
    <property type="molecule type" value="Genomic_DNA"/>
</dbReference>